<evidence type="ECO:0000256" key="5">
    <source>
        <dbReference type="ARBA" id="ARBA00022833"/>
    </source>
</evidence>
<gene>
    <name evidence="10 11" type="primary">queC</name>
    <name evidence="11" type="ORF">COX46_04740</name>
</gene>
<dbReference type="InterPro" id="IPR014729">
    <property type="entry name" value="Rossmann-like_a/b/a_fold"/>
</dbReference>
<feature type="binding site" evidence="10">
    <location>
        <position position="198"/>
    </location>
    <ligand>
        <name>Zn(2+)</name>
        <dbReference type="ChEBI" id="CHEBI:29105"/>
    </ligand>
</feature>
<reference evidence="11 12" key="1">
    <citation type="submission" date="2017-09" db="EMBL/GenBank/DDBJ databases">
        <title>Depth-based differentiation of microbial function through sediment-hosted aquifers and enrichment of novel symbionts in the deep terrestrial subsurface.</title>
        <authorList>
            <person name="Probst A.J."/>
            <person name="Ladd B."/>
            <person name="Jarett J.K."/>
            <person name="Geller-Mcgrath D.E."/>
            <person name="Sieber C.M."/>
            <person name="Emerson J.B."/>
            <person name="Anantharaman K."/>
            <person name="Thomas B.C."/>
            <person name="Malmstrom R."/>
            <person name="Stieglmeier M."/>
            <person name="Klingl A."/>
            <person name="Woyke T."/>
            <person name="Ryan C.M."/>
            <person name="Banfield J.F."/>
        </authorList>
    </citation>
    <scope>NUCLEOTIDE SEQUENCE [LARGE SCALE GENOMIC DNA]</scope>
    <source>
        <strain evidence="11">CG23_combo_of_CG06-09_8_20_14_all_48_7</strain>
    </source>
</reference>
<organism evidence="11 12">
    <name type="scientific">bacterium (Candidatus Ratteibacteria) CG23_combo_of_CG06-09_8_20_14_all_48_7</name>
    <dbReference type="NCBI Taxonomy" id="2014292"/>
    <lineage>
        <taxon>Bacteria</taxon>
        <taxon>Candidatus Ratteibacteria</taxon>
    </lineage>
</organism>
<name>A0A2G9Y9K4_9BACT</name>
<evidence type="ECO:0000256" key="4">
    <source>
        <dbReference type="ARBA" id="ARBA00022741"/>
    </source>
</evidence>
<sequence>MKKTVVLLSGGLDSATVLYWAKKRGYTIFPLAFDYGQRHKNEISAAKKLARAAGVGLEVIRISLPWKGSSLLDPKVPLPQSSSLQKVGAAIPSTYVPGRNLIFLAFGFSYAEAIGASFVLIGANSIDFSGYPDCRPQFFRILNRLVLEGTKKGIEGKPMKVLAPLVRLSKAGIIRLGMRLKVPYRLTWSCYAGGKKPCGKCDSCLLRAKGFAEAGIPDPLVY</sequence>
<feature type="binding site" evidence="10">
    <location>
        <position position="190"/>
    </location>
    <ligand>
        <name>Zn(2+)</name>
        <dbReference type="ChEBI" id="CHEBI:29105"/>
    </ligand>
</feature>
<dbReference type="EC" id="6.3.4.20" evidence="8 10"/>
<dbReference type="PIRSF" id="PIRSF006293">
    <property type="entry name" value="ExsB"/>
    <property type="match status" value="1"/>
</dbReference>
<dbReference type="HAMAP" id="MF_01633">
    <property type="entry name" value="QueC"/>
    <property type="match status" value="1"/>
</dbReference>
<proteinExistence type="inferred from homology"/>
<protein>
    <recommendedName>
        <fullName evidence="8 10">7-cyano-7-deazaguanine synthase</fullName>
        <ecNumber evidence="8 10">6.3.4.20</ecNumber>
    </recommendedName>
    <alternativeName>
        <fullName evidence="10">7-cyano-7-carbaguanine synthase</fullName>
    </alternativeName>
    <alternativeName>
        <fullName evidence="10">PreQ(0) synthase</fullName>
    </alternativeName>
    <alternativeName>
        <fullName evidence="10">Queuosine biosynthesis protein QueC</fullName>
    </alternativeName>
</protein>
<evidence type="ECO:0000313" key="12">
    <source>
        <dbReference type="Proteomes" id="UP000230392"/>
    </source>
</evidence>
<dbReference type="SUPFAM" id="SSF52402">
    <property type="entry name" value="Adenine nucleotide alpha hydrolases-like"/>
    <property type="match status" value="1"/>
</dbReference>
<comment type="caution">
    <text evidence="11">The sequence shown here is derived from an EMBL/GenBank/DDBJ whole genome shotgun (WGS) entry which is preliminary data.</text>
</comment>
<dbReference type="GO" id="GO:0008616">
    <property type="term" value="P:tRNA queuosine(34) biosynthetic process"/>
    <property type="evidence" value="ECO:0007669"/>
    <property type="project" value="UniProtKB-UniRule"/>
</dbReference>
<evidence type="ECO:0000256" key="6">
    <source>
        <dbReference type="ARBA" id="ARBA00022840"/>
    </source>
</evidence>
<dbReference type="NCBIfam" id="TIGR00364">
    <property type="entry name" value="7-cyano-7-deazaguanine synthase QueC"/>
    <property type="match status" value="1"/>
</dbReference>
<feature type="binding site" evidence="10">
    <location>
        <position position="201"/>
    </location>
    <ligand>
        <name>Zn(2+)</name>
        <dbReference type="ChEBI" id="CHEBI:29105"/>
    </ligand>
</feature>
<comment type="similarity">
    <text evidence="7 10">Belongs to the QueC family.</text>
</comment>
<dbReference type="GO" id="GO:0005524">
    <property type="term" value="F:ATP binding"/>
    <property type="evidence" value="ECO:0007669"/>
    <property type="project" value="UniProtKB-UniRule"/>
</dbReference>
<evidence type="ECO:0000256" key="10">
    <source>
        <dbReference type="HAMAP-Rule" id="MF_01633"/>
    </source>
</evidence>
<keyword evidence="3 10" id="KW-0479">Metal-binding</keyword>
<dbReference type="PANTHER" id="PTHR42914:SF1">
    <property type="entry name" value="7-CYANO-7-DEAZAGUANINE SYNTHASE"/>
    <property type="match status" value="1"/>
</dbReference>
<keyword evidence="2 10" id="KW-0436">Ligase</keyword>
<comment type="cofactor">
    <cofactor evidence="10">
        <name>Zn(2+)</name>
        <dbReference type="ChEBI" id="CHEBI:29105"/>
    </cofactor>
    <text evidence="10">Binds 1 zinc ion per subunit.</text>
</comment>
<comment type="pathway">
    <text evidence="1 10">Purine metabolism; 7-cyano-7-deazaguanine biosynthesis.</text>
</comment>
<accession>A0A2G9Y9K4</accession>
<dbReference type="GO" id="GO:0008270">
    <property type="term" value="F:zinc ion binding"/>
    <property type="evidence" value="ECO:0007669"/>
    <property type="project" value="UniProtKB-UniRule"/>
</dbReference>
<comment type="catalytic activity">
    <reaction evidence="9 10">
        <text>7-carboxy-7-carbaguanine + NH4(+) + 2 ATP = 7-cyano-7-carbaguanine + 2 AMP + 2 diphosphate + 2 H(+)</text>
        <dbReference type="Rhea" id="RHEA:27982"/>
        <dbReference type="ChEBI" id="CHEBI:15378"/>
        <dbReference type="ChEBI" id="CHEBI:28938"/>
        <dbReference type="ChEBI" id="CHEBI:30616"/>
        <dbReference type="ChEBI" id="CHEBI:33019"/>
        <dbReference type="ChEBI" id="CHEBI:45075"/>
        <dbReference type="ChEBI" id="CHEBI:61036"/>
        <dbReference type="ChEBI" id="CHEBI:456215"/>
        <dbReference type="EC" id="6.3.4.20"/>
    </reaction>
</comment>
<evidence type="ECO:0000256" key="8">
    <source>
        <dbReference type="ARBA" id="ARBA00039149"/>
    </source>
</evidence>
<dbReference type="CDD" id="cd01995">
    <property type="entry name" value="QueC-like"/>
    <property type="match status" value="1"/>
</dbReference>
<keyword evidence="5 10" id="KW-0862">Zinc</keyword>
<dbReference type="InterPro" id="IPR018317">
    <property type="entry name" value="QueC"/>
</dbReference>
<evidence type="ECO:0000256" key="2">
    <source>
        <dbReference type="ARBA" id="ARBA00022598"/>
    </source>
</evidence>
<dbReference type="Gene3D" id="3.40.50.620">
    <property type="entry name" value="HUPs"/>
    <property type="match status" value="1"/>
</dbReference>
<evidence type="ECO:0000256" key="9">
    <source>
        <dbReference type="ARBA" id="ARBA00047890"/>
    </source>
</evidence>
<dbReference type="Proteomes" id="UP000230392">
    <property type="component" value="Unassembled WGS sequence"/>
</dbReference>
<keyword evidence="6 10" id="KW-0067">ATP-binding</keyword>
<dbReference type="Pfam" id="PF06508">
    <property type="entry name" value="QueC"/>
    <property type="match status" value="1"/>
</dbReference>
<dbReference type="AlphaFoldDB" id="A0A2G9Y9K4"/>
<evidence type="ECO:0000256" key="7">
    <source>
        <dbReference type="ARBA" id="ARBA00037993"/>
    </source>
</evidence>
<dbReference type="GO" id="GO:0016879">
    <property type="term" value="F:ligase activity, forming carbon-nitrogen bonds"/>
    <property type="evidence" value="ECO:0007669"/>
    <property type="project" value="UniProtKB-UniRule"/>
</dbReference>
<evidence type="ECO:0000256" key="3">
    <source>
        <dbReference type="ARBA" id="ARBA00022723"/>
    </source>
</evidence>
<evidence type="ECO:0000256" key="1">
    <source>
        <dbReference type="ARBA" id="ARBA00005061"/>
    </source>
</evidence>
<dbReference type="UniPathway" id="UPA00391"/>
<feature type="binding site" evidence="10">
    <location>
        <position position="204"/>
    </location>
    <ligand>
        <name>Zn(2+)</name>
        <dbReference type="ChEBI" id="CHEBI:29105"/>
    </ligand>
</feature>
<dbReference type="PANTHER" id="PTHR42914">
    <property type="entry name" value="7-CYANO-7-DEAZAGUANINE SYNTHASE"/>
    <property type="match status" value="1"/>
</dbReference>
<evidence type="ECO:0000313" key="11">
    <source>
        <dbReference type="EMBL" id="PIP15912.1"/>
    </source>
</evidence>
<keyword evidence="4 10" id="KW-0547">Nucleotide-binding</keyword>
<dbReference type="EMBL" id="PCRF01000232">
    <property type="protein sequence ID" value="PIP15912.1"/>
    <property type="molecule type" value="Genomic_DNA"/>
</dbReference>
<keyword evidence="10" id="KW-0671">Queuosine biosynthesis</keyword>
<comment type="function">
    <text evidence="10">Catalyzes the ATP-dependent conversion of 7-carboxy-7-deazaguanine (CDG) to 7-cyano-7-deazaguanine (preQ(0)).</text>
</comment>
<feature type="binding site" evidence="10">
    <location>
        <begin position="8"/>
        <end position="18"/>
    </location>
    <ligand>
        <name>ATP</name>
        <dbReference type="ChEBI" id="CHEBI:30616"/>
    </ligand>
</feature>